<dbReference type="Pfam" id="PF00083">
    <property type="entry name" value="Sugar_tr"/>
    <property type="match status" value="1"/>
</dbReference>
<evidence type="ECO:0000256" key="1">
    <source>
        <dbReference type="ARBA" id="ARBA00004370"/>
    </source>
</evidence>
<comment type="subcellular location">
    <subcellularLocation>
        <location evidence="1">Membrane</location>
    </subcellularLocation>
</comment>
<dbReference type="InterPro" id="IPR036259">
    <property type="entry name" value="MFS_trans_sf"/>
</dbReference>
<dbReference type="Gene3D" id="1.20.1250.20">
    <property type="entry name" value="MFS general substrate transporter like domains"/>
    <property type="match status" value="1"/>
</dbReference>
<name>A0A067D7Z3_CITSI</name>
<evidence type="ECO:0000256" key="4">
    <source>
        <dbReference type="ARBA" id="ARBA00023136"/>
    </source>
</evidence>
<evidence type="ECO:0000313" key="6">
    <source>
        <dbReference type="Proteomes" id="UP000027120"/>
    </source>
</evidence>
<keyword evidence="4" id="KW-0472">Membrane</keyword>
<dbReference type="SUPFAM" id="SSF103473">
    <property type="entry name" value="MFS general substrate transporter"/>
    <property type="match status" value="1"/>
</dbReference>
<dbReference type="GO" id="GO:0022857">
    <property type="term" value="F:transmembrane transporter activity"/>
    <property type="evidence" value="ECO:0007669"/>
    <property type="project" value="InterPro"/>
</dbReference>
<proteinExistence type="predicted"/>
<keyword evidence="6" id="KW-1185">Reference proteome</keyword>
<evidence type="ECO:0000256" key="3">
    <source>
        <dbReference type="ARBA" id="ARBA00022989"/>
    </source>
</evidence>
<evidence type="ECO:0000256" key="2">
    <source>
        <dbReference type="ARBA" id="ARBA00022692"/>
    </source>
</evidence>
<feature type="non-terminal residue" evidence="5">
    <location>
        <position position="1"/>
    </location>
</feature>
<dbReference type="InterPro" id="IPR005828">
    <property type="entry name" value="MFS_sugar_transport-like"/>
</dbReference>
<reference evidence="5 6" key="1">
    <citation type="submission" date="2014-04" db="EMBL/GenBank/DDBJ databases">
        <authorList>
            <consortium name="International Citrus Genome Consortium"/>
            <person name="Gmitter F."/>
            <person name="Chen C."/>
            <person name="Farmerie W."/>
            <person name="Harkins T."/>
            <person name="Desany B."/>
            <person name="Mohiuddin M."/>
            <person name="Kodira C."/>
            <person name="Borodovsky M."/>
            <person name="Lomsadze A."/>
            <person name="Burns P."/>
            <person name="Jenkins J."/>
            <person name="Prochnik S."/>
            <person name="Shu S."/>
            <person name="Chapman J."/>
            <person name="Pitluck S."/>
            <person name="Schmutz J."/>
            <person name="Rokhsar D."/>
        </authorList>
    </citation>
    <scope>NUCLEOTIDE SEQUENCE</scope>
</reference>
<protein>
    <recommendedName>
        <fullName evidence="7">Major facilitator superfamily (MFS) profile domain-containing protein</fullName>
    </recommendedName>
</protein>
<evidence type="ECO:0000313" key="5">
    <source>
        <dbReference type="EMBL" id="KDO38963.1"/>
    </source>
</evidence>
<gene>
    <name evidence="5" type="ORF">CISIN_1g0432642mg</name>
</gene>
<evidence type="ECO:0008006" key="7">
    <source>
        <dbReference type="Google" id="ProtNLM"/>
    </source>
</evidence>
<accession>A0A067D7Z3</accession>
<dbReference type="STRING" id="2711.A0A067D7Z3"/>
<dbReference type="AlphaFoldDB" id="A0A067D7Z3"/>
<organism evidence="5 6">
    <name type="scientific">Citrus sinensis</name>
    <name type="common">Sweet orange</name>
    <name type="synonym">Citrus aurantium var. sinensis</name>
    <dbReference type="NCBI Taxonomy" id="2711"/>
    <lineage>
        <taxon>Eukaryota</taxon>
        <taxon>Viridiplantae</taxon>
        <taxon>Streptophyta</taxon>
        <taxon>Embryophyta</taxon>
        <taxon>Tracheophyta</taxon>
        <taxon>Spermatophyta</taxon>
        <taxon>Magnoliopsida</taxon>
        <taxon>eudicotyledons</taxon>
        <taxon>Gunneridae</taxon>
        <taxon>Pentapetalae</taxon>
        <taxon>rosids</taxon>
        <taxon>malvids</taxon>
        <taxon>Sapindales</taxon>
        <taxon>Rutaceae</taxon>
        <taxon>Aurantioideae</taxon>
        <taxon>Citrus</taxon>
    </lineage>
</organism>
<sequence length="72" mass="7676">VILAILMASESRSHGTSIFSKRSAFVALILRCFLGVGMALSWGPLPWILNCEILPIEVRSAGQGLSTAISFA</sequence>
<keyword evidence="3" id="KW-1133">Transmembrane helix</keyword>
<dbReference type="GO" id="GO:0016020">
    <property type="term" value="C:membrane"/>
    <property type="evidence" value="ECO:0007669"/>
    <property type="project" value="UniProtKB-SubCell"/>
</dbReference>
<dbReference type="EMBL" id="KK787177">
    <property type="protein sequence ID" value="KDO38963.1"/>
    <property type="molecule type" value="Genomic_DNA"/>
</dbReference>
<dbReference type="Proteomes" id="UP000027120">
    <property type="component" value="Unassembled WGS sequence"/>
</dbReference>
<keyword evidence="2" id="KW-0812">Transmembrane</keyword>